<feature type="region of interest" description="Disordered" evidence="1">
    <location>
        <begin position="59"/>
        <end position="168"/>
    </location>
</feature>
<evidence type="ECO:0000313" key="2">
    <source>
        <dbReference type="EMBL" id="KAK8860774.1"/>
    </source>
</evidence>
<evidence type="ECO:0000313" key="3">
    <source>
        <dbReference type="Proteomes" id="UP001470230"/>
    </source>
</evidence>
<sequence>MEIIILKALVNLIFSQIHIFSIQQARSLTQAPFLKPILSVIEDSSLIYGISSSESSVEQAESSANEVEDSSVSSSTESSIDNEGASLDPSVDQSGSSITNEGAESSTENEGAESSANNEGVKSSTENEGSSSESLSEPSSSEEPPNPFDGHCIVNDGETNSTINNRRNYSEPVQNDVIIYAHGTNLTNYEYIENGSAIHIINCGLRVANTSFINCHASNGCGGAIYIYNITIVSSLFTHCSALYGGAAYFYNDVNQNTATVIPSSNNMQVSGGNANVQSSSYKGSKGKGGSTKAYNIFIEDPQPEGERIKALEERSRSILKIMEKSQPVLFSSL</sequence>
<evidence type="ECO:0000256" key="1">
    <source>
        <dbReference type="SAM" id="MobiDB-lite"/>
    </source>
</evidence>
<feature type="compositionally biased region" description="Low complexity" evidence="1">
    <location>
        <begin position="59"/>
        <end position="83"/>
    </location>
</feature>
<evidence type="ECO:0008006" key="4">
    <source>
        <dbReference type="Google" id="ProtNLM"/>
    </source>
</evidence>
<name>A0ABR2ICL3_9EUKA</name>
<keyword evidence="3" id="KW-1185">Reference proteome</keyword>
<feature type="compositionally biased region" description="Polar residues" evidence="1">
    <location>
        <begin position="157"/>
        <end position="168"/>
    </location>
</feature>
<reference evidence="2 3" key="1">
    <citation type="submission" date="2024-04" db="EMBL/GenBank/DDBJ databases">
        <title>Tritrichomonas musculus Genome.</title>
        <authorList>
            <person name="Alves-Ferreira E."/>
            <person name="Grigg M."/>
            <person name="Lorenzi H."/>
            <person name="Galac M."/>
        </authorList>
    </citation>
    <scope>NUCLEOTIDE SEQUENCE [LARGE SCALE GENOMIC DNA]</scope>
    <source>
        <strain evidence="2 3">EAF2021</strain>
    </source>
</reference>
<feature type="compositionally biased region" description="Low complexity" evidence="1">
    <location>
        <begin position="99"/>
        <end position="143"/>
    </location>
</feature>
<proteinExistence type="predicted"/>
<gene>
    <name evidence="2" type="ORF">M9Y10_012440</name>
</gene>
<dbReference type="EMBL" id="JAPFFF010000018">
    <property type="protein sequence ID" value="KAK8860774.1"/>
    <property type="molecule type" value="Genomic_DNA"/>
</dbReference>
<accession>A0ABR2ICL3</accession>
<dbReference type="Proteomes" id="UP001470230">
    <property type="component" value="Unassembled WGS sequence"/>
</dbReference>
<comment type="caution">
    <text evidence="2">The sequence shown here is derived from an EMBL/GenBank/DDBJ whole genome shotgun (WGS) entry which is preliminary data.</text>
</comment>
<organism evidence="2 3">
    <name type="scientific">Tritrichomonas musculus</name>
    <dbReference type="NCBI Taxonomy" id="1915356"/>
    <lineage>
        <taxon>Eukaryota</taxon>
        <taxon>Metamonada</taxon>
        <taxon>Parabasalia</taxon>
        <taxon>Tritrichomonadida</taxon>
        <taxon>Tritrichomonadidae</taxon>
        <taxon>Tritrichomonas</taxon>
    </lineage>
</organism>
<protein>
    <recommendedName>
        <fullName evidence="4">Right handed beta helix domain-containing protein</fullName>
    </recommendedName>
</protein>